<sequence>MEQIHIKITDSIKLKSGVKQMTFNESGGYIGSGDECQWVVHDAFDTIKEKHIQIKLYDNHFCLVPQKNCHVYMNGDHSPIVTSYYLALNIGDFFKIGDIEFTVVQESELDDLAEETADNALDDIKDYNKLDKYAVVPNGQVEGFNAEEDISLDDLVNNNKDVLGIEETFENMEDNQVENYMMQNHIISRQVLKDFIIKECDNILNNEIKKQNNLLELLSQEKSKLSTKDLSHIVSSFNLVNNTKIINLLVISMLFKELDSPFLNELEQDGFEKILSTFIKNASSDHNSIERLVVHAIKKYTGE</sequence>
<dbReference type="KEGG" id="msch:N508_000510"/>
<accession>V2PYP6</accession>
<dbReference type="AlphaFoldDB" id="V2PYP6"/>
<keyword evidence="2" id="KW-1185">Reference proteome</keyword>
<gene>
    <name evidence="1" type="ORF">N508_000510</name>
</gene>
<name>V2PYP6_9BACT</name>
<proteinExistence type="predicted"/>
<dbReference type="RefSeq" id="WP_023276512.1">
    <property type="nucleotide sequence ID" value="NZ_CP097562.1"/>
</dbReference>
<dbReference type="OrthoDB" id="5353961at2"/>
<evidence type="ECO:0000313" key="2">
    <source>
        <dbReference type="Proteomes" id="UP000017429"/>
    </source>
</evidence>
<dbReference type="eggNOG" id="COG1716">
    <property type="taxonomic scope" value="Bacteria"/>
</dbReference>
<dbReference type="InterPro" id="IPR008984">
    <property type="entry name" value="SMAD_FHA_dom_sf"/>
</dbReference>
<reference evidence="1" key="3">
    <citation type="submission" date="2022-06" db="EMBL/GenBank/DDBJ databases">
        <title>Resources to Facilitate Use of the Altered Schaedler Flora (ASF) Mouse Model to Study Microbiome Function.</title>
        <authorList>
            <person name="Proctor A."/>
            <person name="Parvinroo S."/>
            <person name="Richie T."/>
            <person name="Jia X."/>
            <person name="Lee S.T.M."/>
            <person name="Karp P.D."/>
            <person name="Paley S."/>
            <person name="Kostic A.D."/>
            <person name="Pierre J.F."/>
            <person name="Wannemuehler M.J."/>
            <person name="Phillips G.J."/>
        </authorList>
    </citation>
    <scope>NUCLEOTIDE SEQUENCE</scope>
    <source>
        <strain evidence="1">ASF457</strain>
    </source>
</reference>
<dbReference type="Gene3D" id="2.60.200.20">
    <property type="match status" value="1"/>
</dbReference>
<dbReference type="EMBL" id="CP097562">
    <property type="protein sequence ID" value="USF23449.1"/>
    <property type="molecule type" value="Genomic_DNA"/>
</dbReference>
<reference evidence="1" key="1">
    <citation type="journal article" date="2014" name="Genome Announc.">
        <title>Draft genome sequences of the altered schaedler flora, a defined bacterial community from gnotobiotic mice.</title>
        <authorList>
            <person name="Wannemuehler M.J."/>
            <person name="Overstreet A.M."/>
            <person name="Ward D.V."/>
            <person name="Phillips G.J."/>
        </authorList>
    </citation>
    <scope>NUCLEOTIDE SEQUENCE</scope>
    <source>
        <strain evidence="1">ASF457</strain>
    </source>
</reference>
<dbReference type="SUPFAM" id="SSF49879">
    <property type="entry name" value="SMAD/FHA domain"/>
    <property type="match status" value="1"/>
</dbReference>
<reference evidence="1" key="2">
    <citation type="submission" date="2022-05" db="EMBL/GenBank/DDBJ databases">
        <authorList>
            <person name="Proctor A.L."/>
            <person name="Phillips G.J."/>
            <person name="Wannemuehler M.J."/>
        </authorList>
    </citation>
    <scope>NUCLEOTIDE SEQUENCE</scope>
    <source>
        <strain evidence="1">ASF457</strain>
    </source>
</reference>
<evidence type="ECO:0000313" key="1">
    <source>
        <dbReference type="EMBL" id="USF23449.1"/>
    </source>
</evidence>
<protein>
    <submittedName>
        <fullName evidence="1">Uncharacterized protein</fullName>
    </submittedName>
</protein>
<dbReference type="Proteomes" id="UP000017429">
    <property type="component" value="Chromosome"/>
</dbReference>
<organism evidence="1 2">
    <name type="scientific">Mucispirillum schaedleri ASF457</name>
    <dbReference type="NCBI Taxonomy" id="1379858"/>
    <lineage>
        <taxon>Bacteria</taxon>
        <taxon>Pseudomonadati</taxon>
        <taxon>Deferribacterota</taxon>
        <taxon>Deferribacteres</taxon>
        <taxon>Deferribacterales</taxon>
        <taxon>Mucispirillaceae</taxon>
        <taxon>Mucispirillum</taxon>
    </lineage>
</organism>